<evidence type="ECO:0000313" key="2">
    <source>
        <dbReference type="EMBL" id="CAB3234538.1"/>
    </source>
</evidence>
<dbReference type="Proteomes" id="UP000494106">
    <property type="component" value="Unassembled WGS sequence"/>
</dbReference>
<gene>
    <name evidence="2" type="ORF">APLA_LOCUS5615</name>
</gene>
<evidence type="ECO:0000256" key="1">
    <source>
        <dbReference type="SAM" id="Coils"/>
    </source>
</evidence>
<dbReference type="EMBL" id="CADEBC010000483">
    <property type="protein sequence ID" value="CAB3234538.1"/>
    <property type="molecule type" value="Genomic_DNA"/>
</dbReference>
<feature type="coiled-coil region" evidence="1">
    <location>
        <begin position="2"/>
        <end position="50"/>
    </location>
</feature>
<organism evidence="2 3">
    <name type="scientific">Arctia plantaginis</name>
    <name type="common">Wood tiger moth</name>
    <name type="synonym">Phalaena plantaginis</name>
    <dbReference type="NCBI Taxonomy" id="874455"/>
    <lineage>
        <taxon>Eukaryota</taxon>
        <taxon>Metazoa</taxon>
        <taxon>Ecdysozoa</taxon>
        <taxon>Arthropoda</taxon>
        <taxon>Hexapoda</taxon>
        <taxon>Insecta</taxon>
        <taxon>Pterygota</taxon>
        <taxon>Neoptera</taxon>
        <taxon>Endopterygota</taxon>
        <taxon>Lepidoptera</taxon>
        <taxon>Glossata</taxon>
        <taxon>Ditrysia</taxon>
        <taxon>Noctuoidea</taxon>
        <taxon>Erebidae</taxon>
        <taxon>Arctiinae</taxon>
        <taxon>Arctia</taxon>
    </lineage>
</organism>
<name>A0A8S0ZN79_ARCPL</name>
<dbReference type="Gene3D" id="1.20.5.4090">
    <property type="match status" value="1"/>
</dbReference>
<protein>
    <submittedName>
        <fullName evidence="2">Uncharacterized protein</fullName>
    </submittedName>
</protein>
<comment type="caution">
    <text evidence="2">The sequence shown here is derived from an EMBL/GenBank/DDBJ whole genome shotgun (WGS) entry which is preliminary data.</text>
</comment>
<accession>A0A8S0ZN79</accession>
<dbReference type="OrthoDB" id="8196581at2759"/>
<proteinExistence type="predicted"/>
<reference evidence="2 3" key="1">
    <citation type="submission" date="2020-04" db="EMBL/GenBank/DDBJ databases">
        <authorList>
            <person name="Wallbank WR R."/>
            <person name="Pardo Diaz C."/>
            <person name="Kozak K."/>
            <person name="Martin S."/>
            <person name="Jiggins C."/>
            <person name="Moest M."/>
            <person name="Warren A I."/>
            <person name="Byers J.R.P. K."/>
            <person name="Montejo-Kovacevich G."/>
            <person name="Yen C E."/>
        </authorList>
    </citation>
    <scope>NUCLEOTIDE SEQUENCE [LARGE SCALE GENOMIC DNA]</scope>
</reference>
<sequence>MRSLLSVEIKSVRNKIEQLKDSVVHMSKQYDDILREHSEAKLRIKELTEDNSKMTSIIKYMSVRINTLEQNARASNIDYNVSLRKRLRI</sequence>
<dbReference type="AlphaFoldDB" id="A0A8S0ZN79"/>
<keyword evidence="1" id="KW-0175">Coiled coil</keyword>
<evidence type="ECO:0000313" key="3">
    <source>
        <dbReference type="Proteomes" id="UP000494106"/>
    </source>
</evidence>
<keyword evidence="3" id="KW-1185">Reference proteome</keyword>